<sequence length="305" mass="32570">MDSAEANSTNEHKKTALEAAINEDAVQDVTTTYGNNPQLDKRISKSSSTSSSSTSQSSSSEDDGDFFQLELGKPMPGDHALLLQQDCNLVTPGPTQSPPPQTMSRTDGPPDPNRIPSSVFTRTKSTTPMEWSVASNESLFSIHLGNNSFSRDHVLLLKSGDLTNFYVGNLDSSSPFSTPVGMDSSHALEQHENVAQAANAEAMKDVLRAAADEHSSTGKPPVELPPLGNSLSRNSDSSVQSFRSFAFPILTGEGRNASMKAVETEQPEKQTTGTPKGATSAATAPPPVSPATQSKWFTDDLRTWI</sequence>
<name>A0A9D5CH55_9LILI</name>
<evidence type="ECO:0000256" key="1">
    <source>
        <dbReference type="SAM" id="MobiDB-lite"/>
    </source>
</evidence>
<evidence type="ECO:0000313" key="2">
    <source>
        <dbReference type="EMBL" id="KAJ0972503.1"/>
    </source>
</evidence>
<comment type="caution">
    <text evidence="2">The sequence shown here is derived from an EMBL/GenBank/DDBJ whole genome shotgun (WGS) entry which is preliminary data.</text>
</comment>
<dbReference type="Proteomes" id="UP001085076">
    <property type="component" value="Miscellaneous, Linkage group lg05"/>
</dbReference>
<dbReference type="PANTHER" id="PTHR33673:SF3">
    <property type="entry name" value="SUPPRESSOR SRP40-LIKE PROTEIN"/>
    <property type="match status" value="1"/>
</dbReference>
<dbReference type="PANTHER" id="PTHR33673">
    <property type="entry name" value="SUPPRESSOR SRP40-LIKE PROTEIN"/>
    <property type="match status" value="1"/>
</dbReference>
<feature type="compositionally biased region" description="Low complexity" evidence="1">
    <location>
        <begin position="45"/>
        <end position="59"/>
    </location>
</feature>
<accession>A0A9D5CH55</accession>
<reference evidence="2" key="1">
    <citation type="submission" date="2021-03" db="EMBL/GenBank/DDBJ databases">
        <authorList>
            <person name="Li Z."/>
            <person name="Yang C."/>
        </authorList>
    </citation>
    <scope>NUCLEOTIDE SEQUENCE</scope>
    <source>
        <strain evidence="2">Dzin_1.0</strain>
        <tissue evidence="2">Leaf</tissue>
    </source>
</reference>
<organism evidence="2 3">
    <name type="scientific">Dioscorea zingiberensis</name>
    <dbReference type="NCBI Taxonomy" id="325984"/>
    <lineage>
        <taxon>Eukaryota</taxon>
        <taxon>Viridiplantae</taxon>
        <taxon>Streptophyta</taxon>
        <taxon>Embryophyta</taxon>
        <taxon>Tracheophyta</taxon>
        <taxon>Spermatophyta</taxon>
        <taxon>Magnoliopsida</taxon>
        <taxon>Liliopsida</taxon>
        <taxon>Dioscoreales</taxon>
        <taxon>Dioscoreaceae</taxon>
        <taxon>Dioscorea</taxon>
    </lineage>
</organism>
<feature type="region of interest" description="Disordered" evidence="1">
    <location>
        <begin position="210"/>
        <end position="235"/>
    </location>
</feature>
<proteinExistence type="predicted"/>
<dbReference type="EMBL" id="JAGGNH010000005">
    <property type="protein sequence ID" value="KAJ0972503.1"/>
    <property type="molecule type" value="Genomic_DNA"/>
</dbReference>
<feature type="compositionally biased region" description="Low complexity" evidence="1">
    <location>
        <begin position="271"/>
        <end position="283"/>
    </location>
</feature>
<evidence type="ECO:0000313" key="3">
    <source>
        <dbReference type="Proteomes" id="UP001085076"/>
    </source>
</evidence>
<feature type="compositionally biased region" description="Polar residues" evidence="1">
    <location>
        <begin position="28"/>
        <end position="38"/>
    </location>
</feature>
<gene>
    <name evidence="2" type="ORF">J5N97_020462</name>
</gene>
<dbReference type="OrthoDB" id="676141at2759"/>
<dbReference type="AlphaFoldDB" id="A0A9D5CH55"/>
<reference evidence="2" key="2">
    <citation type="journal article" date="2022" name="Hortic Res">
        <title>The genome of Dioscorea zingiberensis sheds light on the biosynthesis, origin and evolution of the medicinally important diosgenin saponins.</title>
        <authorList>
            <person name="Li Y."/>
            <person name="Tan C."/>
            <person name="Li Z."/>
            <person name="Guo J."/>
            <person name="Li S."/>
            <person name="Chen X."/>
            <person name="Wang C."/>
            <person name="Dai X."/>
            <person name="Yang H."/>
            <person name="Song W."/>
            <person name="Hou L."/>
            <person name="Xu J."/>
            <person name="Tong Z."/>
            <person name="Xu A."/>
            <person name="Yuan X."/>
            <person name="Wang W."/>
            <person name="Yang Q."/>
            <person name="Chen L."/>
            <person name="Sun Z."/>
            <person name="Wang K."/>
            <person name="Pan B."/>
            <person name="Chen J."/>
            <person name="Bao Y."/>
            <person name="Liu F."/>
            <person name="Qi X."/>
            <person name="Gang D.R."/>
            <person name="Wen J."/>
            <person name="Li J."/>
        </authorList>
    </citation>
    <scope>NUCLEOTIDE SEQUENCE</scope>
    <source>
        <strain evidence="2">Dzin_1.0</strain>
    </source>
</reference>
<protein>
    <submittedName>
        <fullName evidence="2">Uncharacterized protein</fullName>
    </submittedName>
</protein>
<feature type="region of interest" description="Disordered" evidence="1">
    <location>
        <begin position="1"/>
        <end position="116"/>
    </location>
</feature>
<feature type="region of interest" description="Disordered" evidence="1">
    <location>
        <begin position="255"/>
        <end position="299"/>
    </location>
</feature>
<keyword evidence="3" id="KW-1185">Reference proteome</keyword>